<proteinExistence type="predicted"/>
<keyword evidence="2" id="KW-1185">Reference proteome</keyword>
<evidence type="ECO:0000313" key="1">
    <source>
        <dbReference type="EMBL" id="MTH52719.1"/>
    </source>
</evidence>
<dbReference type="InterPro" id="IPR021297">
    <property type="entry name" value="YlqD"/>
</dbReference>
<dbReference type="AlphaFoldDB" id="A0A7X2S2Y3"/>
<dbReference type="OrthoDB" id="2375961at2"/>
<sequence>MKILQTVSVMQVLTEKSKSKLLDGFTSNREQLLRECDQLYFQLKKLEKTNISNEMHQQYKKEIEKRKDKIKMVDFQIDQLQTLPLGSELKETEMQALVELEAGDAWPGLKAERCIIVKDGIITEIR</sequence>
<reference evidence="1 2" key="1">
    <citation type="journal article" date="2017" name="Int. J. Syst. Evol. Microbiol.">
        <title>Bacillus mangrovi sp. nov., isolated from a sediment sample from a mangrove forest.</title>
        <authorList>
            <person name="Gupta V."/>
            <person name="Singh P.K."/>
            <person name="Korpole S."/>
            <person name="Tanuku N.R.S."/>
            <person name="Pinnaka A.K."/>
        </authorList>
    </citation>
    <scope>NUCLEOTIDE SEQUENCE [LARGE SCALE GENOMIC DNA]</scope>
    <source>
        <strain evidence="1 2">KCTC 33872</strain>
    </source>
</reference>
<evidence type="ECO:0000313" key="2">
    <source>
        <dbReference type="Proteomes" id="UP000434639"/>
    </source>
</evidence>
<evidence type="ECO:0008006" key="3">
    <source>
        <dbReference type="Google" id="ProtNLM"/>
    </source>
</evidence>
<dbReference type="EMBL" id="WMIB01000002">
    <property type="protein sequence ID" value="MTH52719.1"/>
    <property type="molecule type" value="Genomic_DNA"/>
</dbReference>
<dbReference type="Gene3D" id="6.10.140.1110">
    <property type="match status" value="1"/>
</dbReference>
<accession>A0A7X2S2Y3</accession>
<dbReference type="RefSeq" id="WP_155111254.1">
    <property type="nucleotide sequence ID" value="NZ_WMIB01000002.1"/>
</dbReference>
<dbReference type="Pfam" id="PF11068">
    <property type="entry name" value="YlqD"/>
    <property type="match status" value="1"/>
</dbReference>
<protein>
    <recommendedName>
        <fullName evidence="3">YlqD protein</fullName>
    </recommendedName>
</protein>
<organism evidence="1 2">
    <name type="scientific">Metabacillus mangrovi</name>
    <dbReference type="NCBI Taxonomy" id="1491830"/>
    <lineage>
        <taxon>Bacteria</taxon>
        <taxon>Bacillati</taxon>
        <taxon>Bacillota</taxon>
        <taxon>Bacilli</taxon>
        <taxon>Bacillales</taxon>
        <taxon>Bacillaceae</taxon>
        <taxon>Metabacillus</taxon>
    </lineage>
</organism>
<comment type="caution">
    <text evidence="1">The sequence shown here is derived from an EMBL/GenBank/DDBJ whole genome shotgun (WGS) entry which is preliminary data.</text>
</comment>
<gene>
    <name evidence="1" type="ORF">GKZ89_04800</name>
</gene>
<dbReference type="Proteomes" id="UP000434639">
    <property type="component" value="Unassembled WGS sequence"/>
</dbReference>
<name>A0A7X2S2Y3_9BACI</name>